<comment type="caution">
    <text evidence="1">The sequence shown here is derived from an EMBL/GenBank/DDBJ whole genome shotgun (WGS) entry which is preliminary data.</text>
</comment>
<dbReference type="AlphaFoldDB" id="X1FHL9"/>
<name>X1FHL9_9ZZZZ</name>
<feature type="non-terminal residue" evidence="1">
    <location>
        <position position="1"/>
    </location>
</feature>
<feature type="non-terminal residue" evidence="1">
    <location>
        <position position="305"/>
    </location>
</feature>
<reference evidence="1" key="1">
    <citation type="journal article" date="2014" name="Front. Microbiol.">
        <title>High frequency of phylogenetically diverse reductive dehalogenase-homologous genes in deep subseafloor sedimentary metagenomes.</title>
        <authorList>
            <person name="Kawai M."/>
            <person name="Futagami T."/>
            <person name="Toyoda A."/>
            <person name="Takaki Y."/>
            <person name="Nishi S."/>
            <person name="Hori S."/>
            <person name="Arai W."/>
            <person name="Tsubouchi T."/>
            <person name="Morono Y."/>
            <person name="Uchiyama I."/>
            <person name="Ito T."/>
            <person name="Fujiyama A."/>
            <person name="Inagaki F."/>
            <person name="Takami H."/>
        </authorList>
    </citation>
    <scope>NUCLEOTIDE SEQUENCE</scope>
    <source>
        <strain evidence="1">Expedition CK06-06</strain>
    </source>
</reference>
<dbReference type="Pfam" id="PF06074">
    <property type="entry name" value="Portal_Mu"/>
    <property type="match status" value="1"/>
</dbReference>
<proteinExistence type="predicted"/>
<protein>
    <submittedName>
        <fullName evidence="1">Uncharacterized protein</fullName>
    </submittedName>
</protein>
<gene>
    <name evidence="1" type="ORF">S03H2_19679</name>
</gene>
<dbReference type="InterPro" id="IPR009279">
    <property type="entry name" value="Portal_Mu"/>
</dbReference>
<evidence type="ECO:0000313" key="1">
    <source>
        <dbReference type="EMBL" id="GAH31990.1"/>
    </source>
</evidence>
<dbReference type="EMBL" id="BARU01010303">
    <property type="protein sequence ID" value="GAH31990.1"/>
    <property type="molecule type" value="Genomic_DNA"/>
</dbReference>
<organism evidence="1">
    <name type="scientific">marine sediment metagenome</name>
    <dbReference type="NCBI Taxonomy" id="412755"/>
    <lineage>
        <taxon>unclassified sequences</taxon>
        <taxon>metagenomes</taxon>
        <taxon>ecological metagenomes</taxon>
    </lineage>
</organism>
<sequence>KQDEYLEILKNIQTDTAIVMPKGLEAELLEAVRRGDAGYKSAFDTNNAMIARSLLVGTLLMDTGEKGSWALSKTHFDIFIYILDYLGTETEDTIVREQIIKRLIDFNFTNPKYPYFKFESLIKEDKEVKAKIAKMLVDAGLINPEEEWVRGFLKIPAKEEGIVLPEPKPAGGGFIENYQAGLSRQLNQYEKKCNFTRMVRNLDNFEAKCKEELIEIIVKQKEALKKDILKRKIIETNSAAQIEKIQLSYVGELKTKIQEWLKEMWQYGRQEVKSELGKMKFIDIIPGLPPTKALQYLNNKSFWIA</sequence>
<accession>X1FHL9</accession>